<name>A0A9P4JJ91_9PLEO</name>
<evidence type="ECO:0000256" key="1">
    <source>
        <dbReference type="SAM" id="MobiDB-lite"/>
    </source>
</evidence>
<evidence type="ECO:0000313" key="3">
    <source>
        <dbReference type="Proteomes" id="UP000799536"/>
    </source>
</evidence>
<feature type="region of interest" description="Disordered" evidence="1">
    <location>
        <begin position="253"/>
        <end position="281"/>
    </location>
</feature>
<keyword evidence="3" id="KW-1185">Reference proteome</keyword>
<sequence length="607" mass="67677">MSLTAKEEKSTEKFRIYPAQNQIVESVISILNESAASEESNTAELPRIAVRKKLLTEENCPKGHDVAQFLCTEPTEDYVARSLVRISQKNNEDDNSNRHEGKCGDQSEEDNVSNEYGPFYEYDGDEEDGGEDMVEEYDDSDGDQEDGSDADEDDSLDQNEEDNDSKYMEEDPNSASETFLGNNPDVKIILGRNCGPEVSAASKNAPKSMPSFVNDGFVWKDMHVSRPFHKDFDTESTTPDKSGPGAMRIFQPAEEKAQAPAEEGTAGAFQSEGKGTEAPTEKFATTPSEIIKDINETLKTHTLTDHLYDKYKNLTEASQSFEARRKELHSVADAHQQMAEHFHGRCQKLNSKVLVSMVEAQNALKEATHLTESMHNEMLRNDVAEILEDLNLEENYVRIHIKALSILCELVVDALTSNGESHEIENEVSGRSSTSTKPPQHVRLGPDEHHLLIHSRALSDLLRIVGTGKNMTRGEKDNLQEAHQNTVAEKEPSTGHLALHNEDQCANITSSPFKYSMSLRKRPYTPWLIAGTVAFAGLTIARGVDSEGFVAFKLALSKAFEESGLTGIRKVIEHDGLKGDINKGLEQIMRWWKSDWPYVLQGHSQFV</sequence>
<feature type="compositionally biased region" description="Acidic residues" evidence="1">
    <location>
        <begin position="122"/>
        <end position="163"/>
    </location>
</feature>
<dbReference type="Proteomes" id="UP000799536">
    <property type="component" value="Unassembled WGS sequence"/>
</dbReference>
<dbReference type="EMBL" id="ML994035">
    <property type="protein sequence ID" value="KAF2200170.1"/>
    <property type="molecule type" value="Genomic_DNA"/>
</dbReference>
<organism evidence="2 3">
    <name type="scientific">Delitschia confertaspora ATCC 74209</name>
    <dbReference type="NCBI Taxonomy" id="1513339"/>
    <lineage>
        <taxon>Eukaryota</taxon>
        <taxon>Fungi</taxon>
        <taxon>Dikarya</taxon>
        <taxon>Ascomycota</taxon>
        <taxon>Pezizomycotina</taxon>
        <taxon>Dothideomycetes</taxon>
        <taxon>Pleosporomycetidae</taxon>
        <taxon>Pleosporales</taxon>
        <taxon>Delitschiaceae</taxon>
        <taxon>Delitschia</taxon>
    </lineage>
</organism>
<proteinExistence type="predicted"/>
<reference evidence="2" key="1">
    <citation type="journal article" date="2020" name="Stud. Mycol.">
        <title>101 Dothideomycetes genomes: a test case for predicting lifestyles and emergence of pathogens.</title>
        <authorList>
            <person name="Haridas S."/>
            <person name="Albert R."/>
            <person name="Binder M."/>
            <person name="Bloem J."/>
            <person name="Labutti K."/>
            <person name="Salamov A."/>
            <person name="Andreopoulos B."/>
            <person name="Baker S."/>
            <person name="Barry K."/>
            <person name="Bills G."/>
            <person name="Bluhm B."/>
            <person name="Cannon C."/>
            <person name="Castanera R."/>
            <person name="Culley D."/>
            <person name="Daum C."/>
            <person name="Ezra D."/>
            <person name="Gonzalez J."/>
            <person name="Henrissat B."/>
            <person name="Kuo A."/>
            <person name="Liang C."/>
            <person name="Lipzen A."/>
            <person name="Lutzoni F."/>
            <person name="Magnuson J."/>
            <person name="Mondo S."/>
            <person name="Nolan M."/>
            <person name="Ohm R."/>
            <person name="Pangilinan J."/>
            <person name="Park H.-J."/>
            <person name="Ramirez L."/>
            <person name="Alfaro M."/>
            <person name="Sun H."/>
            <person name="Tritt A."/>
            <person name="Yoshinaga Y."/>
            <person name="Zwiers L.-H."/>
            <person name="Turgeon B."/>
            <person name="Goodwin S."/>
            <person name="Spatafora J."/>
            <person name="Crous P."/>
            <person name="Grigoriev I."/>
        </authorList>
    </citation>
    <scope>NUCLEOTIDE SEQUENCE</scope>
    <source>
        <strain evidence="2">ATCC 74209</strain>
    </source>
</reference>
<protein>
    <submittedName>
        <fullName evidence="2">Uncharacterized protein</fullName>
    </submittedName>
</protein>
<comment type="caution">
    <text evidence="2">The sequence shown here is derived from an EMBL/GenBank/DDBJ whole genome shotgun (WGS) entry which is preliminary data.</text>
</comment>
<dbReference type="AlphaFoldDB" id="A0A9P4JJ91"/>
<feature type="compositionally biased region" description="Polar residues" evidence="1">
    <location>
        <begin position="429"/>
        <end position="438"/>
    </location>
</feature>
<feature type="region of interest" description="Disordered" evidence="1">
    <location>
        <begin position="87"/>
        <end position="182"/>
    </location>
</feature>
<gene>
    <name evidence="2" type="ORF">GQ43DRAFT_472947</name>
</gene>
<feature type="region of interest" description="Disordered" evidence="1">
    <location>
        <begin position="422"/>
        <end position="441"/>
    </location>
</feature>
<feature type="compositionally biased region" description="Basic and acidic residues" evidence="1">
    <location>
        <begin position="90"/>
        <end position="105"/>
    </location>
</feature>
<evidence type="ECO:0000313" key="2">
    <source>
        <dbReference type="EMBL" id="KAF2200170.1"/>
    </source>
</evidence>
<accession>A0A9P4JJ91</accession>